<dbReference type="KEGG" id="mcn:Mcup_0745"/>
<dbReference type="Pfam" id="PF01568">
    <property type="entry name" value="Molydop_binding"/>
    <property type="match status" value="1"/>
</dbReference>
<dbReference type="PATRIC" id="fig|1006006.8.peg.744"/>
<dbReference type="EMBL" id="CP002656">
    <property type="protein sequence ID" value="AEB94850.1"/>
    <property type="molecule type" value="Genomic_DNA"/>
</dbReference>
<feature type="domain" description="4Fe-4S Mo/W bis-MGD-type" evidence="5">
    <location>
        <begin position="1"/>
        <end position="41"/>
    </location>
</feature>
<keyword evidence="2" id="KW-0479">Metal-binding</keyword>
<dbReference type="NCBIfam" id="TIGR01591">
    <property type="entry name" value="Fdh-alpha"/>
    <property type="match status" value="1"/>
</dbReference>
<evidence type="ECO:0000256" key="4">
    <source>
        <dbReference type="ARBA" id="ARBA00023014"/>
    </source>
</evidence>
<dbReference type="InterPro" id="IPR006963">
    <property type="entry name" value="Mopterin_OxRdtase_4Fe-4S_dom"/>
</dbReference>
<dbReference type="GO" id="GO:0043546">
    <property type="term" value="F:molybdopterin cofactor binding"/>
    <property type="evidence" value="ECO:0007669"/>
    <property type="project" value="InterPro"/>
</dbReference>
<organism evidence="6 7">
    <name type="scientific">Metallosphaera cuprina (strain Ar-4)</name>
    <dbReference type="NCBI Taxonomy" id="1006006"/>
    <lineage>
        <taxon>Archaea</taxon>
        <taxon>Thermoproteota</taxon>
        <taxon>Thermoprotei</taxon>
        <taxon>Sulfolobales</taxon>
        <taxon>Sulfolobaceae</taxon>
        <taxon>Metallosphaera</taxon>
    </lineage>
</organism>
<keyword evidence="1" id="KW-0004">4Fe-4S</keyword>
<dbReference type="SUPFAM" id="SSF50692">
    <property type="entry name" value="ADC-like"/>
    <property type="match status" value="1"/>
</dbReference>
<dbReference type="Pfam" id="PF00384">
    <property type="entry name" value="Molybdopterin"/>
    <property type="match status" value="1"/>
</dbReference>
<dbReference type="Gene3D" id="2.40.40.20">
    <property type="match status" value="1"/>
</dbReference>
<keyword evidence="7" id="KW-1185">Reference proteome</keyword>
<evidence type="ECO:0000256" key="1">
    <source>
        <dbReference type="ARBA" id="ARBA00022485"/>
    </source>
</evidence>
<evidence type="ECO:0000256" key="3">
    <source>
        <dbReference type="ARBA" id="ARBA00023004"/>
    </source>
</evidence>
<dbReference type="InterPro" id="IPR006478">
    <property type="entry name" value="Formate_DH_asu"/>
</dbReference>
<dbReference type="PANTHER" id="PTHR43105">
    <property type="entry name" value="RESPIRATORY NITRATE REDUCTASE"/>
    <property type="match status" value="1"/>
</dbReference>
<evidence type="ECO:0000259" key="5">
    <source>
        <dbReference type="PROSITE" id="PS51669"/>
    </source>
</evidence>
<dbReference type="Proteomes" id="UP000007812">
    <property type="component" value="Chromosome"/>
</dbReference>
<dbReference type="GO" id="GO:0015942">
    <property type="term" value="P:formate metabolic process"/>
    <property type="evidence" value="ECO:0007669"/>
    <property type="project" value="InterPro"/>
</dbReference>
<dbReference type="HOGENOM" id="CLU_000422_4_0_2"/>
<dbReference type="STRING" id="1006006.Mcup_0745"/>
<dbReference type="AlphaFoldDB" id="F4G1W1"/>
<dbReference type="PANTHER" id="PTHR43105:SF10">
    <property type="entry name" value="NADH-QUINONE OXIDOREDUCTASE SUBUNIT G"/>
    <property type="match status" value="1"/>
</dbReference>
<keyword evidence="4" id="KW-0411">Iron-sulfur</keyword>
<dbReference type="InterPro" id="IPR050123">
    <property type="entry name" value="Prok_molybdopt-oxidoreductase"/>
</dbReference>
<dbReference type="PROSITE" id="PS51669">
    <property type="entry name" value="4FE4S_MOW_BIS_MGD"/>
    <property type="match status" value="1"/>
</dbReference>
<reference evidence="6 7" key="1">
    <citation type="journal article" date="2011" name="J. Bacteriol.">
        <title>Complete genome sequence of Metallosphaera cuprina, a metal sulfide-oxidizing archaeon from a hot spring.</title>
        <authorList>
            <person name="Liu L.J."/>
            <person name="You X.Y."/>
            <person name="Zheng H."/>
            <person name="Wang S."/>
            <person name="Jiang C.Y."/>
            <person name="Liu S.J."/>
        </authorList>
    </citation>
    <scope>NUCLEOTIDE SEQUENCE [LARGE SCALE GENOMIC DNA]</scope>
    <source>
        <strain evidence="6 7">Ar-4</strain>
    </source>
</reference>
<dbReference type="SUPFAM" id="SSF53706">
    <property type="entry name" value="Formate dehydrogenase/DMSO reductase, domains 1-3"/>
    <property type="match status" value="1"/>
</dbReference>
<dbReference type="Gene3D" id="3.40.50.740">
    <property type="match status" value="1"/>
</dbReference>
<evidence type="ECO:0000256" key="2">
    <source>
        <dbReference type="ARBA" id="ARBA00022723"/>
    </source>
</evidence>
<dbReference type="GO" id="GO:0046872">
    <property type="term" value="F:metal ion binding"/>
    <property type="evidence" value="ECO:0007669"/>
    <property type="project" value="UniProtKB-KW"/>
</dbReference>
<keyword evidence="3" id="KW-0408">Iron</keyword>
<gene>
    <name evidence="6" type="ordered locus">Mcup_0745</name>
</gene>
<dbReference type="GO" id="GO:0016020">
    <property type="term" value="C:membrane"/>
    <property type="evidence" value="ECO:0007669"/>
    <property type="project" value="TreeGrafter"/>
</dbReference>
<sequence>MILDTINNVVIRTSPDPSHVVSKGHICGKGSTAHEPGNSWDRLLYPLKRERGILVRTTWESAINEISSKLIEIKEKYGPSSIGFYGGCQNTLEEGYTMMKLARALGTNNVDSCARLCHDPSATALKEMVGLGASSVSVTEIPKSKVLVIVGESLTESHPVLVQYITQLKSRGGKLIVIDPRLTGTARLADVHARIRPGTDIYLFNAIANYIISNNLQDKKFIEDRVEGFEEFKESVKKYSINSAEITGVNQDEIKKIAELIVQKPVIFSWGLGLTQTNGTKAVRSLINLALITGNVGLDGAGLLVYRGQSNVQGSGDLIKPNLFPNGQIAQENARELEGIWGFAPPLSEGRTVTEALLESDMKAIILMNFNPALSFPNRYKVERTLKSLELLVVIDPFMTSTAALAHYVLPSAMWSEKEGSLTSLDRIVKWRFKASSPPGEAKAELEIFSLLAKKLHLNGFQEDPKLIFEEMKRVSRIYSNLTLNQVMDFSAPSRYPENETVLYRERFRTANGKAKLMFEDQPTIKKGMILSTGRAVTRYNTDEMINRTPGFGRIPQVIYMNPSDAERLEIKDQDIVKITSRCGTAILSVKLSPEVREGSVFAYMHVPSINNVVCDELDEDTKTPKYKYTEISITKVNLG</sequence>
<dbReference type="GO" id="GO:0008863">
    <property type="term" value="F:formate dehydrogenase (NAD+) activity"/>
    <property type="evidence" value="ECO:0007669"/>
    <property type="project" value="InterPro"/>
</dbReference>
<protein>
    <submittedName>
        <fullName evidence="6">Formate dehydrogenase, alpha subunit</fullName>
    </submittedName>
</protein>
<evidence type="ECO:0000313" key="7">
    <source>
        <dbReference type="Proteomes" id="UP000007812"/>
    </source>
</evidence>
<name>F4G1W1_METCR</name>
<proteinExistence type="predicted"/>
<dbReference type="InterPro" id="IPR009010">
    <property type="entry name" value="Asp_de-COase-like_dom_sf"/>
</dbReference>
<accession>F4G1W1</accession>
<dbReference type="InterPro" id="IPR006657">
    <property type="entry name" value="MoPterin_dinucl-bd_dom"/>
</dbReference>
<dbReference type="InterPro" id="IPR006656">
    <property type="entry name" value="Mopterin_OxRdtase"/>
</dbReference>
<dbReference type="Gene3D" id="3.40.228.10">
    <property type="entry name" value="Dimethylsulfoxide Reductase, domain 2"/>
    <property type="match status" value="1"/>
</dbReference>
<dbReference type="GO" id="GO:0051539">
    <property type="term" value="F:4 iron, 4 sulfur cluster binding"/>
    <property type="evidence" value="ECO:0007669"/>
    <property type="project" value="UniProtKB-KW"/>
</dbReference>
<dbReference type="eggNOG" id="arCOG01491">
    <property type="taxonomic scope" value="Archaea"/>
</dbReference>
<evidence type="ECO:0000313" key="6">
    <source>
        <dbReference type="EMBL" id="AEB94850.1"/>
    </source>
</evidence>